<dbReference type="EMBL" id="ANHY01000003">
    <property type="protein sequence ID" value="EKV32654.1"/>
    <property type="molecule type" value="Genomic_DNA"/>
</dbReference>
<proteinExistence type="predicted"/>
<evidence type="ECO:0008006" key="3">
    <source>
        <dbReference type="Google" id="ProtNLM"/>
    </source>
</evidence>
<accession>K9H6K0</accession>
<sequence>MSRRRSSSRAAVTPADALRLTRSVVTSGEMLTAAAATISLRTSALGLAALGLVPHDARESQRMVAEKAEAAVDAATAAAAALPAAQSHVAGAMAAHWIEWGRWAAMPFAAAPPVAATAGLSTAAWTAWLSAYDAALRPYHKRTTANARRLSRKGGKKA</sequence>
<keyword evidence="2" id="KW-1185">Reference proteome</keyword>
<dbReference type="RefSeq" id="WP_009539142.1">
    <property type="nucleotide sequence ID" value="NZ_ANHY01000003.1"/>
</dbReference>
<reference evidence="1 2" key="1">
    <citation type="journal article" date="2013" name="Genome Announc.">
        <title>Draft Genome Sequence of an Alphaproteobacterium, Caenispirillum salinarum AK4(T), Isolated from a Solar Saltern.</title>
        <authorList>
            <person name="Khatri I."/>
            <person name="Singh A."/>
            <person name="Korpole S."/>
            <person name="Pinnaka A.K."/>
            <person name="Subramanian S."/>
        </authorList>
    </citation>
    <scope>NUCLEOTIDE SEQUENCE [LARGE SCALE GENOMIC DNA]</scope>
    <source>
        <strain evidence="1 2">AK4</strain>
    </source>
</reference>
<name>K9H6K0_9PROT</name>
<gene>
    <name evidence="1" type="ORF">C882_2733</name>
</gene>
<dbReference type="OrthoDB" id="9961057at2"/>
<dbReference type="Proteomes" id="UP000009881">
    <property type="component" value="Unassembled WGS sequence"/>
</dbReference>
<evidence type="ECO:0000313" key="2">
    <source>
        <dbReference type="Proteomes" id="UP000009881"/>
    </source>
</evidence>
<evidence type="ECO:0000313" key="1">
    <source>
        <dbReference type="EMBL" id="EKV32654.1"/>
    </source>
</evidence>
<comment type="caution">
    <text evidence="1">The sequence shown here is derived from an EMBL/GenBank/DDBJ whole genome shotgun (WGS) entry which is preliminary data.</text>
</comment>
<organism evidence="1 2">
    <name type="scientific">Caenispirillum salinarum AK4</name>
    <dbReference type="NCBI Taxonomy" id="1238182"/>
    <lineage>
        <taxon>Bacteria</taxon>
        <taxon>Pseudomonadati</taxon>
        <taxon>Pseudomonadota</taxon>
        <taxon>Alphaproteobacteria</taxon>
        <taxon>Rhodospirillales</taxon>
        <taxon>Novispirillaceae</taxon>
        <taxon>Caenispirillum</taxon>
    </lineage>
</organism>
<dbReference type="AlphaFoldDB" id="K9H6K0"/>
<dbReference type="STRING" id="1238182.C882_2733"/>
<protein>
    <recommendedName>
        <fullName evidence="3">Phasin domain-containing protein</fullName>
    </recommendedName>
</protein>